<dbReference type="GO" id="GO:0016491">
    <property type="term" value="F:oxidoreductase activity"/>
    <property type="evidence" value="ECO:0007669"/>
    <property type="project" value="UniProtKB-KW"/>
</dbReference>
<evidence type="ECO:0000259" key="2">
    <source>
        <dbReference type="Pfam" id="PF00296"/>
    </source>
</evidence>
<organism evidence="3 4">
    <name type="scientific">Chitinophaga horti</name>
    <dbReference type="NCBI Taxonomy" id="2920382"/>
    <lineage>
        <taxon>Bacteria</taxon>
        <taxon>Pseudomonadati</taxon>
        <taxon>Bacteroidota</taxon>
        <taxon>Chitinophagia</taxon>
        <taxon>Chitinophagales</taxon>
        <taxon>Chitinophagaceae</taxon>
        <taxon>Chitinophaga</taxon>
    </lineage>
</organism>
<dbReference type="EC" id="1.-.-.-" evidence="3"/>
<dbReference type="CDD" id="cd01097">
    <property type="entry name" value="Tetrahydromethanopterin_reductase"/>
    <property type="match status" value="1"/>
</dbReference>
<evidence type="ECO:0000313" key="4">
    <source>
        <dbReference type="Proteomes" id="UP001162741"/>
    </source>
</evidence>
<dbReference type="InterPro" id="IPR011251">
    <property type="entry name" value="Luciferase-like_dom"/>
</dbReference>
<dbReference type="SUPFAM" id="SSF51679">
    <property type="entry name" value="Bacterial luciferase-like"/>
    <property type="match status" value="1"/>
</dbReference>
<dbReference type="Proteomes" id="UP001162741">
    <property type="component" value="Chromosome"/>
</dbReference>
<dbReference type="RefSeq" id="WP_264283222.1">
    <property type="nucleotide sequence ID" value="NZ_CP107006.1"/>
</dbReference>
<dbReference type="PANTHER" id="PTHR43244">
    <property type="match status" value="1"/>
</dbReference>
<dbReference type="InterPro" id="IPR036661">
    <property type="entry name" value="Luciferase-like_sf"/>
</dbReference>
<dbReference type="PANTHER" id="PTHR43244:SF1">
    <property type="entry name" value="5,10-METHYLENETETRAHYDROMETHANOPTERIN REDUCTASE"/>
    <property type="match status" value="1"/>
</dbReference>
<dbReference type="InterPro" id="IPR050564">
    <property type="entry name" value="F420-G6PD/mer"/>
</dbReference>
<dbReference type="NCBIfam" id="TIGR03557">
    <property type="entry name" value="F420_G6P_family"/>
    <property type="match status" value="1"/>
</dbReference>
<dbReference type="NCBIfam" id="TIGR03885">
    <property type="entry name" value="flavin_revert"/>
    <property type="match status" value="1"/>
</dbReference>
<reference evidence="3" key="1">
    <citation type="submission" date="2022-10" db="EMBL/GenBank/DDBJ databases">
        <title>Chitinophaga sp. nov., isolated from soil.</title>
        <authorList>
            <person name="Jeon C.O."/>
        </authorList>
    </citation>
    <scope>NUCLEOTIDE SEQUENCE</scope>
    <source>
        <strain evidence="3">R8</strain>
    </source>
</reference>
<name>A0ABY6J747_9BACT</name>
<proteinExistence type="predicted"/>
<keyword evidence="1 3" id="KW-0560">Oxidoreductase</keyword>
<accession>A0ABY6J747</accession>
<dbReference type="InterPro" id="IPR023907">
    <property type="entry name" value="Non-F420_Flavin_OxRdtase"/>
</dbReference>
<protein>
    <submittedName>
        <fullName evidence="3">TIGR03885 family FMN-dependent LLM class oxidoreductase</fullName>
        <ecNumber evidence="3">1.-.-.-</ecNumber>
    </submittedName>
</protein>
<evidence type="ECO:0000256" key="1">
    <source>
        <dbReference type="ARBA" id="ARBA00023002"/>
    </source>
</evidence>
<dbReference type="Pfam" id="PF00296">
    <property type="entry name" value="Bac_luciferase"/>
    <property type="match status" value="1"/>
</dbReference>
<gene>
    <name evidence="3" type="ORF">MKQ68_10330</name>
</gene>
<dbReference type="InterPro" id="IPR019945">
    <property type="entry name" value="F420_G6P_DH-rel"/>
</dbReference>
<keyword evidence="4" id="KW-1185">Reference proteome</keyword>
<feature type="domain" description="Luciferase-like" evidence="2">
    <location>
        <begin position="8"/>
        <end position="291"/>
    </location>
</feature>
<dbReference type="EMBL" id="CP107006">
    <property type="protein sequence ID" value="UYQ95496.1"/>
    <property type="molecule type" value="Genomic_DNA"/>
</dbReference>
<dbReference type="Gene3D" id="3.20.20.30">
    <property type="entry name" value="Luciferase-like domain"/>
    <property type="match status" value="1"/>
</dbReference>
<sequence>MNVGYHISHEQHTPSALLRYAMRADLAGFTAALSSDHFHPWNGAQGQSGFAWSWLGAALQATGLSYGIVNAPGQRYHPAIIAQACATLAEMYPDRFWVALGSGQAMNEAITGQGWPAKAERNARLEECVAIIRALWNGETVSHHGLVTVSEAKLYTLPKRSPMIAGAAITPETAGWVATWADALITVSQPLPALKKVVEAFRKNGGEGKQMILKIQLSYHPDIKIARQDAYEQWRSNIFGSALLSELRSVAQFEQAGMFVRPEDLDPFVHISSSTQEHLDRLSQYAELGFDTVILHNVNTHQEVFIDDFGQQVLPLLKPQ</sequence>
<evidence type="ECO:0000313" key="3">
    <source>
        <dbReference type="EMBL" id="UYQ95496.1"/>
    </source>
</evidence>